<dbReference type="HOGENOM" id="CLU_1408907_0_0_1"/>
<name>H0EVZ8_GLAL7</name>
<gene>
    <name evidence="2" type="ORF">M7I_6956</name>
</gene>
<evidence type="ECO:0000313" key="2">
    <source>
        <dbReference type="EMBL" id="EHK97325.1"/>
    </source>
</evidence>
<reference evidence="2 3" key="1">
    <citation type="journal article" date="2012" name="Eukaryot. Cell">
        <title>Genome sequence of the fungus Glarea lozoyensis: the first genome sequence of a species from the Helotiaceae family.</title>
        <authorList>
            <person name="Youssar L."/>
            <person name="Gruening B.A."/>
            <person name="Erxleben A."/>
            <person name="Guenther S."/>
            <person name="Huettel W."/>
        </authorList>
    </citation>
    <scope>NUCLEOTIDE SEQUENCE [LARGE SCALE GENOMIC DNA]</scope>
    <source>
        <strain evidence="3">ATCC 74030 / MF5533</strain>
    </source>
</reference>
<accession>H0EVZ8</accession>
<organism evidence="2 3">
    <name type="scientific">Glarea lozoyensis (strain ATCC 74030 / MF5533)</name>
    <dbReference type="NCBI Taxonomy" id="1104152"/>
    <lineage>
        <taxon>Eukaryota</taxon>
        <taxon>Fungi</taxon>
        <taxon>Dikarya</taxon>
        <taxon>Ascomycota</taxon>
        <taxon>Pezizomycotina</taxon>
        <taxon>Leotiomycetes</taxon>
        <taxon>Helotiales</taxon>
        <taxon>Helotiaceae</taxon>
        <taxon>Glarea</taxon>
    </lineage>
</organism>
<dbReference type="InterPro" id="IPR012312">
    <property type="entry name" value="Hemerythrin-like"/>
</dbReference>
<evidence type="ECO:0000259" key="1">
    <source>
        <dbReference type="Pfam" id="PF01814"/>
    </source>
</evidence>
<dbReference type="Proteomes" id="UP000005446">
    <property type="component" value="Unassembled WGS sequence"/>
</dbReference>
<proteinExistence type="predicted"/>
<feature type="domain" description="Hemerythrin-like" evidence="1">
    <location>
        <begin position="38"/>
        <end position="134"/>
    </location>
</feature>
<dbReference type="AlphaFoldDB" id="H0EVZ8"/>
<evidence type="ECO:0000313" key="3">
    <source>
        <dbReference type="Proteomes" id="UP000005446"/>
    </source>
</evidence>
<dbReference type="InParanoid" id="H0EVZ8"/>
<dbReference type="PANTHER" id="PTHR38048">
    <property type="entry name" value="EXPRESSED PROTEIN"/>
    <property type="match status" value="1"/>
</dbReference>
<dbReference type="Pfam" id="PF01814">
    <property type="entry name" value="Hemerythrin"/>
    <property type="match status" value="1"/>
</dbReference>
<keyword evidence="3" id="KW-1185">Reference proteome</keyword>
<comment type="caution">
    <text evidence="2">The sequence shown here is derived from an EMBL/GenBank/DDBJ whole genome shotgun (WGS) entry which is preliminary data.</text>
</comment>
<dbReference type="EMBL" id="AGUE01000199">
    <property type="protein sequence ID" value="EHK97325.1"/>
    <property type="molecule type" value="Genomic_DNA"/>
</dbReference>
<dbReference type="Gene3D" id="1.20.120.520">
    <property type="entry name" value="nmb1532 protein domain like"/>
    <property type="match status" value="1"/>
</dbReference>
<dbReference type="PANTHER" id="PTHR38048:SF2">
    <property type="entry name" value="HEMERYTHRIN-LIKE DOMAIN-CONTAINING PROTEIN"/>
    <property type="match status" value="1"/>
</dbReference>
<protein>
    <recommendedName>
        <fullName evidence="1">Hemerythrin-like domain-containing protein</fullName>
    </recommendedName>
</protein>
<dbReference type="CDD" id="cd12108">
    <property type="entry name" value="Hr-like"/>
    <property type="match status" value="1"/>
</dbReference>
<sequence>MGQSNPKITTQWADGPFKLLESPRHARRAPFIPAELRPDFIKFMQTWTVTIHHHHMGEEEKHFPWLEEDIGIPGYMQASVDQHHEFEPGLKAFEAHVVAVKEGTEEYDGQKVRDLIDGFAIILTKHLAEEIEALVGLEKFDAIDWVAYNKRVSADAMANTDTISRLNPRFMECSTGRNDERFREYQRPGTETF</sequence>
<dbReference type="InterPro" id="IPR053206">
    <property type="entry name" value="Dimeric_xanthone_biosynth"/>
</dbReference>
<dbReference type="OrthoDB" id="58416at2759"/>